<evidence type="ECO:0000313" key="6">
    <source>
        <dbReference type="Proteomes" id="UP000094336"/>
    </source>
</evidence>
<comment type="function">
    <text evidence="4">Part of the endoplasmic reticulum membrane protein complex (EMC) that enables the energy-independent insertion into endoplasmic reticulum membranes of newly synthesized membrane proteins.</text>
</comment>
<comment type="subunit">
    <text evidence="4">Component of the ER membrane protein complex (EMC).</text>
</comment>
<dbReference type="InterPro" id="IPR011990">
    <property type="entry name" value="TPR-like_helical_dom_sf"/>
</dbReference>
<keyword evidence="4" id="KW-0472">Membrane</keyword>
<dbReference type="SMART" id="SM00028">
    <property type="entry name" value="TPR"/>
    <property type="match status" value="1"/>
</dbReference>
<keyword evidence="6" id="KW-1185">Reference proteome</keyword>
<sequence>MTSITEIKDKLLRIHRSGKYATLSPANLLQTHTQLTSILTLHQTLLSAVELYDLYELQFYVSLMMSEDAIALKYMNLIIDRFGNNNSQRITILKTVYLNATEGAQSASYYVREKLKENQDQLRIMRTNIGLLKQQKEPTEYIEALVSFLDRQPLDAQCWYELSEQYCQLGNYDKALHCLKEVLMLQPYAYNVMYKVGEVSLASLKQAAASATFQTPKTLDKVYGVAKDGRSNFLRSIELCDNYAKAWIGLYVMTLDGYSLNEKLSSRGNVLKSHRSLEGNIEAYLAKNAALHSMAQKKLLELSYDKDLPQEVLAAIAAALS</sequence>
<reference evidence="6" key="1">
    <citation type="submission" date="2016-05" db="EMBL/GenBank/DDBJ databases">
        <title>Comparative genomics of biotechnologically important yeasts.</title>
        <authorList>
            <consortium name="DOE Joint Genome Institute"/>
            <person name="Riley R."/>
            <person name="Haridas S."/>
            <person name="Wolfe K.H."/>
            <person name="Lopes M.R."/>
            <person name="Hittinger C.T."/>
            <person name="Goker M."/>
            <person name="Salamov A."/>
            <person name="Wisecaver J."/>
            <person name="Long T.M."/>
            <person name="Aerts A.L."/>
            <person name="Barry K."/>
            <person name="Choi C."/>
            <person name="Clum A."/>
            <person name="Coughlan A.Y."/>
            <person name="Deshpande S."/>
            <person name="Douglass A.P."/>
            <person name="Hanson S.J."/>
            <person name="Klenk H.-P."/>
            <person name="Labutti K."/>
            <person name="Lapidus A."/>
            <person name="Lindquist E."/>
            <person name="Lipzen A."/>
            <person name="Meier-Kolthoff J.P."/>
            <person name="Ohm R.A."/>
            <person name="Otillar R.P."/>
            <person name="Pangilinan J."/>
            <person name="Peng Y."/>
            <person name="Rokas A."/>
            <person name="Rosa C.A."/>
            <person name="Scheuner C."/>
            <person name="Sibirny A.A."/>
            <person name="Slot J.C."/>
            <person name="Stielow J.B."/>
            <person name="Sun H."/>
            <person name="Kurtzman C.P."/>
            <person name="Blackwell M."/>
            <person name="Grigoriev I.V."/>
            <person name="Jeffries T.W."/>
        </authorList>
    </citation>
    <scope>NUCLEOTIDE SEQUENCE [LARGE SCALE GENOMIC DNA]</scope>
    <source>
        <strain evidence="6">NRRL Y-12698</strain>
    </source>
</reference>
<keyword evidence="1" id="KW-0677">Repeat</keyword>
<dbReference type="Pfam" id="PF07719">
    <property type="entry name" value="TPR_2"/>
    <property type="match status" value="1"/>
</dbReference>
<dbReference type="InterPro" id="IPR019734">
    <property type="entry name" value="TPR_rpt"/>
</dbReference>
<dbReference type="GeneID" id="30146297"/>
<proteinExistence type="inferred from homology"/>
<dbReference type="PANTHER" id="PTHR12760">
    <property type="entry name" value="TETRATRICOPEPTIDE REPEAT PROTEIN"/>
    <property type="match status" value="1"/>
</dbReference>
<dbReference type="PROSITE" id="PS50005">
    <property type="entry name" value="TPR"/>
    <property type="match status" value="1"/>
</dbReference>
<dbReference type="RefSeq" id="XP_018985833.1">
    <property type="nucleotide sequence ID" value="XM_019128444.1"/>
</dbReference>
<dbReference type="Gene3D" id="1.25.40.10">
    <property type="entry name" value="Tetratricopeptide repeat domain"/>
    <property type="match status" value="1"/>
</dbReference>
<comment type="subcellular location">
    <subcellularLocation>
        <location evidence="4">Endoplasmic reticulum membrane</location>
        <topology evidence="4">Peripheral membrane protein</topology>
        <orientation evidence="4">Cytoplasmic side</orientation>
    </subcellularLocation>
</comment>
<keyword evidence="2 3" id="KW-0802">TPR repeat</keyword>
<dbReference type="InterPro" id="IPR039856">
    <property type="entry name" value="EMC2-like"/>
</dbReference>
<dbReference type="Proteomes" id="UP000094336">
    <property type="component" value="Unassembled WGS sequence"/>
</dbReference>
<evidence type="ECO:0000256" key="4">
    <source>
        <dbReference type="RuleBase" id="RU367091"/>
    </source>
</evidence>
<feature type="repeat" description="TPR" evidence="3">
    <location>
        <begin position="156"/>
        <end position="189"/>
    </location>
</feature>
<name>A0A1E3QS31_9ASCO</name>
<dbReference type="AlphaFoldDB" id="A0A1E3QS31"/>
<accession>A0A1E3QS31</accession>
<protein>
    <recommendedName>
        <fullName evidence="4">ER membrane protein complex subunit 2</fullName>
    </recommendedName>
</protein>
<evidence type="ECO:0000256" key="1">
    <source>
        <dbReference type="ARBA" id="ARBA00022737"/>
    </source>
</evidence>
<dbReference type="SUPFAM" id="SSF48452">
    <property type="entry name" value="TPR-like"/>
    <property type="match status" value="1"/>
</dbReference>
<dbReference type="OrthoDB" id="124397at2759"/>
<evidence type="ECO:0000256" key="2">
    <source>
        <dbReference type="ARBA" id="ARBA00022803"/>
    </source>
</evidence>
<gene>
    <name evidence="5" type="ORF">BABINDRAFT_160779</name>
</gene>
<dbReference type="GO" id="GO:0072546">
    <property type="term" value="C:EMC complex"/>
    <property type="evidence" value="ECO:0007669"/>
    <property type="project" value="UniProtKB-UniRule"/>
</dbReference>
<dbReference type="STRING" id="984486.A0A1E3QS31"/>
<evidence type="ECO:0000313" key="5">
    <source>
        <dbReference type="EMBL" id="ODQ80505.1"/>
    </source>
</evidence>
<organism evidence="5 6">
    <name type="scientific">Babjeviella inositovora NRRL Y-12698</name>
    <dbReference type="NCBI Taxonomy" id="984486"/>
    <lineage>
        <taxon>Eukaryota</taxon>
        <taxon>Fungi</taxon>
        <taxon>Dikarya</taxon>
        <taxon>Ascomycota</taxon>
        <taxon>Saccharomycotina</taxon>
        <taxon>Pichiomycetes</taxon>
        <taxon>Serinales incertae sedis</taxon>
        <taxon>Babjeviella</taxon>
    </lineage>
</organism>
<dbReference type="EMBL" id="KV454429">
    <property type="protein sequence ID" value="ODQ80505.1"/>
    <property type="molecule type" value="Genomic_DNA"/>
</dbReference>
<evidence type="ECO:0000256" key="3">
    <source>
        <dbReference type="PROSITE-ProRule" id="PRU00339"/>
    </source>
</evidence>
<dbReference type="InterPro" id="IPR013105">
    <property type="entry name" value="TPR_2"/>
</dbReference>
<comment type="similarity">
    <text evidence="4">Belongs to the EMC2 family.</text>
</comment>
<keyword evidence="4" id="KW-0256">Endoplasmic reticulum</keyword>